<keyword evidence="10" id="KW-1185">Reference proteome</keyword>
<keyword evidence="4" id="KW-0472">Membrane</keyword>
<dbReference type="CDD" id="cd08977">
    <property type="entry name" value="SusD"/>
    <property type="match status" value="1"/>
</dbReference>
<dbReference type="Proteomes" id="UP000585050">
    <property type="component" value="Unassembled WGS sequence"/>
</dbReference>
<feature type="signal peptide" evidence="6">
    <location>
        <begin position="1"/>
        <end position="19"/>
    </location>
</feature>
<dbReference type="EMBL" id="JABAIL010000011">
    <property type="protein sequence ID" value="NLR94333.1"/>
    <property type="molecule type" value="Genomic_DNA"/>
</dbReference>
<evidence type="ECO:0000256" key="5">
    <source>
        <dbReference type="ARBA" id="ARBA00023237"/>
    </source>
</evidence>
<evidence type="ECO:0000256" key="1">
    <source>
        <dbReference type="ARBA" id="ARBA00004442"/>
    </source>
</evidence>
<dbReference type="InterPro" id="IPR011990">
    <property type="entry name" value="TPR-like_helical_dom_sf"/>
</dbReference>
<evidence type="ECO:0000313" key="9">
    <source>
        <dbReference type="EMBL" id="NLR94333.1"/>
    </source>
</evidence>
<sequence length="480" mass="54555">MKKLSIYIFAFVALFSLGACDNYLDQESPDQPTTDQVWQSYEAAEKYLASAYSYISANGWRYHEYYYLPQNFRADDLFPENGTTAWSYLARIVGFNNTASDGVPSELWTNWYKGVKLANDVIANVPEMEMLSEDEKNELVAEAKYLRGFYFLNLQMNFHAIIMPVTVAESSEDLQLGTSTKQQVFDQVVEDLAFAAQHLPSDWDADQWGRATKHAANAFLGKAHLYMGNYQNAVEAFNKISGHDLVDGDQYRGMFDGTLEQNIEVLFSRGYTEEQMDALGLYHQIGVAMAPGDLQGGWNMASVSNYFMNQLEAGDVRKAASVLEHGEEFDGQTIEFLNPEFKMSIKYVESLESISINRSVVDIILMRYADVLLMQAEANYELGNEGVALNLVNRIRNRAGLANSNASGTDLRDEIRKQRMIELIGENSRYYDLVRWGIVKEQLEMAQQPYAQNHEEKHNFFPIPLEEVQRNPNVEPTPGF</sequence>
<evidence type="ECO:0000256" key="2">
    <source>
        <dbReference type="ARBA" id="ARBA00006275"/>
    </source>
</evidence>
<dbReference type="SUPFAM" id="SSF48452">
    <property type="entry name" value="TPR-like"/>
    <property type="match status" value="1"/>
</dbReference>
<feature type="domain" description="SusD-like N-terminal" evidence="8">
    <location>
        <begin position="23"/>
        <end position="224"/>
    </location>
</feature>
<evidence type="ECO:0000259" key="7">
    <source>
        <dbReference type="Pfam" id="PF07980"/>
    </source>
</evidence>
<dbReference type="AlphaFoldDB" id="A0A7X8SQ44"/>
<protein>
    <submittedName>
        <fullName evidence="9">RagB/SusD family nutrient uptake outer membrane protein</fullName>
    </submittedName>
</protein>
<dbReference type="RefSeq" id="WP_168885044.1">
    <property type="nucleotide sequence ID" value="NZ_JABAIL010000011.1"/>
</dbReference>
<comment type="caution">
    <text evidence="9">The sequence shown here is derived from an EMBL/GenBank/DDBJ whole genome shotgun (WGS) entry which is preliminary data.</text>
</comment>
<keyword evidence="3 6" id="KW-0732">Signal</keyword>
<comment type="subcellular location">
    <subcellularLocation>
        <location evidence="1">Cell outer membrane</location>
    </subcellularLocation>
</comment>
<proteinExistence type="inferred from homology"/>
<dbReference type="GO" id="GO:0009279">
    <property type="term" value="C:cell outer membrane"/>
    <property type="evidence" value="ECO:0007669"/>
    <property type="project" value="UniProtKB-SubCell"/>
</dbReference>
<evidence type="ECO:0000256" key="4">
    <source>
        <dbReference type="ARBA" id="ARBA00023136"/>
    </source>
</evidence>
<keyword evidence="5" id="KW-0998">Cell outer membrane</keyword>
<dbReference type="Gene3D" id="1.25.40.390">
    <property type="match status" value="1"/>
</dbReference>
<evidence type="ECO:0000259" key="8">
    <source>
        <dbReference type="Pfam" id="PF14322"/>
    </source>
</evidence>
<dbReference type="InterPro" id="IPR033985">
    <property type="entry name" value="SusD-like_N"/>
</dbReference>
<evidence type="ECO:0000256" key="6">
    <source>
        <dbReference type="SAM" id="SignalP"/>
    </source>
</evidence>
<reference evidence="9 10" key="1">
    <citation type="submission" date="2020-04" db="EMBL/GenBank/DDBJ databases">
        <title>Flammeovirga sp. SR4, a novel species isolated from seawater.</title>
        <authorList>
            <person name="Wang X."/>
        </authorList>
    </citation>
    <scope>NUCLEOTIDE SEQUENCE [LARGE SCALE GENOMIC DNA]</scope>
    <source>
        <strain evidence="9 10">SR4</strain>
    </source>
</reference>
<feature type="domain" description="RagB/SusD" evidence="7">
    <location>
        <begin position="346"/>
        <end position="479"/>
    </location>
</feature>
<accession>A0A7X8SQ44</accession>
<dbReference type="Pfam" id="PF07980">
    <property type="entry name" value="SusD_RagB"/>
    <property type="match status" value="1"/>
</dbReference>
<dbReference type="PROSITE" id="PS51257">
    <property type="entry name" value="PROKAR_LIPOPROTEIN"/>
    <property type="match status" value="1"/>
</dbReference>
<comment type="similarity">
    <text evidence="2">Belongs to the SusD family.</text>
</comment>
<feature type="chain" id="PRO_5030626206" evidence="6">
    <location>
        <begin position="20"/>
        <end position="480"/>
    </location>
</feature>
<evidence type="ECO:0000313" key="10">
    <source>
        <dbReference type="Proteomes" id="UP000585050"/>
    </source>
</evidence>
<name>A0A7X8SQ44_9BACT</name>
<evidence type="ECO:0000256" key="3">
    <source>
        <dbReference type="ARBA" id="ARBA00022729"/>
    </source>
</evidence>
<dbReference type="Pfam" id="PF14322">
    <property type="entry name" value="SusD-like_3"/>
    <property type="match status" value="1"/>
</dbReference>
<organism evidence="9 10">
    <name type="scientific">Flammeovirga agarivorans</name>
    <dbReference type="NCBI Taxonomy" id="2726742"/>
    <lineage>
        <taxon>Bacteria</taxon>
        <taxon>Pseudomonadati</taxon>
        <taxon>Bacteroidota</taxon>
        <taxon>Cytophagia</taxon>
        <taxon>Cytophagales</taxon>
        <taxon>Flammeovirgaceae</taxon>
        <taxon>Flammeovirga</taxon>
    </lineage>
</organism>
<gene>
    <name evidence="9" type="ORF">HGP29_24225</name>
</gene>
<dbReference type="InterPro" id="IPR012944">
    <property type="entry name" value="SusD_RagB_dom"/>
</dbReference>